<name>A0A7Y1ADU4_PSEVE</name>
<dbReference type="RefSeq" id="WP_143129380.1">
    <property type="nucleotide sequence ID" value="NZ_JAAQWG010000134.1"/>
</dbReference>
<proteinExistence type="predicted"/>
<dbReference type="Proteomes" id="UP000537729">
    <property type="component" value="Unassembled WGS sequence"/>
</dbReference>
<dbReference type="EMBL" id="JAAQWG010000134">
    <property type="protein sequence ID" value="NMY13811.1"/>
    <property type="molecule type" value="Genomic_DNA"/>
</dbReference>
<sequence>MKKPKAKANLKVCTITLDAETHNQFREIANTHKFPLSRFINDCMKEYLNVSKVNGFNKDVTLQVGIRNFQIQDK</sequence>
<gene>
    <name evidence="1" type="ORF">HBO38_36525</name>
</gene>
<protein>
    <submittedName>
        <fullName evidence="1">Uncharacterized protein</fullName>
    </submittedName>
</protein>
<dbReference type="AlphaFoldDB" id="A0A7Y1ADU4"/>
<accession>A0A7Y1ADU4</accession>
<evidence type="ECO:0000313" key="1">
    <source>
        <dbReference type="EMBL" id="NMY13811.1"/>
    </source>
</evidence>
<evidence type="ECO:0000313" key="2">
    <source>
        <dbReference type="Proteomes" id="UP000537729"/>
    </source>
</evidence>
<comment type="caution">
    <text evidence="1">The sequence shown here is derived from an EMBL/GenBank/DDBJ whole genome shotgun (WGS) entry which is preliminary data.</text>
</comment>
<reference evidence="1 2" key="1">
    <citation type="journal article" date="2020" name="Front. Microbiol.">
        <title>Genetic Organization of the aprX-lipA2 Operon Affects the Proteolytic Potential of Pseudomonas Species in Milk.</title>
        <authorList>
            <person name="Maier C."/>
            <person name="Huptas C."/>
            <person name="von Neubeck M."/>
            <person name="Scherer S."/>
            <person name="Wenning M."/>
            <person name="Lucking G."/>
        </authorList>
    </citation>
    <scope>NUCLEOTIDE SEQUENCE [LARGE SCALE GENOMIC DNA]</scope>
    <source>
        <strain evidence="1 2">DSM 16272</strain>
    </source>
</reference>
<organism evidence="1 2">
    <name type="scientific">Pseudomonas veronii</name>
    <dbReference type="NCBI Taxonomy" id="76761"/>
    <lineage>
        <taxon>Bacteria</taxon>
        <taxon>Pseudomonadati</taxon>
        <taxon>Pseudomonadota</taxon>
        <taxon>Gammaproteobacteria</taxon>
        <taxon>Pseudomonadales</taxon>
        <taxon>Pseudomonadaceae</taxon>
        <taxon>Pseudomonas</taxon>
    </lineage>
</organism>